<proteinExistence type="predicted"/>
<name>A0AA39YTT8_9PEZI</name>
<gene>
    <name evidence="1" type="ORF">B0T16DRAFT_401427</name>
</gene>
<comment type="caution">
    <text evidence="1">The sequence shown here is derived from an EMBL/GenBank/DDBJ whole genome shotgun (WGS) entry which is preliminary data.</text>
</comment>
<keyword evidence="2" id="KW-1185">Reference proteome</keyword>
<dbReference type="Proteomes" id="UP001174936">
    <property type="component" value="Unassembled WGS sequence"/>
</dbReference>
<dbReference type="EMBL" id="JAULSV010000001">
    <property type="protein sequence ID" value="KAK0657315.1"/>
    <property type="molecule type" value="Genomic_DNA"/>
</dbReference>
<reference evidence="1" key="1">
    <citation type="submission" date="2023-06" db="EMBL/GenBank/DDBJ databases">
        <title>Genome-scale phylogeny and comparative genomics of the fungal order Sordariales.</title>
        <authorList>
            <consortium name="Lawrence Berkeley National Laboratory"/>
            <person name="Hensen N."/>
            <person name="Bonometti L."/>
            <person name="Westerberg I."/>
            <person name="Brannstrom I.O."/>
            <person name="Guillou S."/>
            <person name="Cros-Aarteil S."/>
            <person name="Calhoun S."/>
            <person name="Haridas S."/>
            <person name="Kuo A."/>
            <person name="Mondo S."/>
            <person name="Pangilinan J."/>
            <person name="Riley R."/>
            <person name="Labutti K."/>
            <person name="Andreopoulos B."/>
            <person name="Lipzen A."/>
            <person name="Chen C."/>
            <person name="Yanf M."/>
            <person name="Daum C."/>
            <person name="Ng V."/>
            <person name="Clum A."/>
            <person name="Steindorff A."/>
            <person name="Ohm R."/>
            <person name="Martin F."/>
            <person name="Silar P."/>
            <person name="Natvig D."/>
            <person name="Lalanne C."/>
            <person name="Gautier V."/>
            <person name="Ament-Velasquez S.L."/>
            <person name="Kruys A."/>
            <person name="Hutchinson M.I."/>
            <person name="Powell A.J."/>
            <person name="Barry K."/>
            <person name="Miller A.N."/>
            <person name="Grigoriev I.V."/>
            <person name="Debuchy R."/>
            <person name="Gladieux P."/>
            <person name="Thoren M.H."/>
            <person name="Johannesson H."/>
        </authorList>
    </citation>
    <scope>NUCLEOTIDE SEQUENCE</scope>
    <source>
        <strain evidence="1">SMH2532-1</strain>
    </source>
</reference>
<organism evidence="1 2">
    <name type="scientific">Cercophora newfieldiana</name>
    <dbReference type="NCBI Taxonomy" id="92897"/>
    <lineage>
        <taxon>Eukaryota</taxon>
        <taxon>Fungi</taxon>
        <taxon>Dikarya</taxon>
        <taxon>Ascomycota</taxon>
        <taxon>Pezizomycotina</taxon>
        <taxon>Sordariomycetes</taxon>
        <taxon>Sordariomycetidae</taxon>
        <taxon>Sordariales</taxon>
        <taxon>Lasiosphaeriaceae</taxon>
        <taxon>Cercophora</taxon>
    </lineage>
</organism>
<evidence type="ECO:0000313" key="1">
    <source>
        <dbReference type="EMBL" id="KAK0657315.1"/>
    </source>
</evidence>
<accession>A0AA39YTT8</accession>
<protein>
    <submittedName>
        <fullName evidence="1">Uncharacterized protein</fullName>
    </submittedName>
</protein>
<sequence length="64" mass="7282">MTRPSNRTSDLTACSSCPQLYHRSMFRGSGNCAIVVEWRNPEPPLCYRPVPHFSHHYSTAACRT</sequence>
<evidence type="ECO:0000313" key="2">
    <source>
        <dbReference type="Proteomes" id="UP001174936"/>
    </source>
</evidence>
<dbReference type="AlphaFoldDB" id="A0AA39YTT8"/>